<comment type="caution">
    <text evidence="2">The sequence shown here is derived from an EMBL/GenBank/DDBJ whole genome shotgun (WGS) entry which is preliminary data.</text>
</comment>
<organism evidence="2 3">
    <name type="scientific">Polarella glacialis</name>
    <name type="common">Dinoflagellate</name>
    <dbReference type="NCBI Taxonomy" id="89957"/>
    <lineage>
        <taxon>Eukaryota</taxon>
        <taxon>Sar</taxon>
        <taxon>Alveolata</taxon>
        <taxon>Dinophyceae</taxon>
        <taxon>Suessiales</taxon>
        <taxon>Suessiaceae</taxon>
        <taxon>Polarella</taxon>
    </lineage>
</organism>
<feature type="chain" id="PRO_5032883810" description="Protein xylosyltransferase" evidence="1">
    <location>
        <begin position="23"/>
        <end position="468"/>
    </location>
</feature>
<evidence type="ECO:0000313" key="3">
    <source>
        <dbReference type="Proteomes" id="UP000654075"/>
    </source>
</evidence>
<gene>
    <name evidence="2" type="ORF">PGLA1383_LOCUS39397</name>
</gene>
<evidence type="ECO:0000313" key="2">
    <source>
        <dbReference type="EMBL" id="CAE8621879.1"/>
    </source>
</evidence>
<evidence type="ECO:0008006" key="4">
    <source>
        <dbReference type="Google" id="ProtNLM"/>
    </source>
</evidence>
<dbReference type="Proteomes" id="UP000654075">
    <property type="component" value="Unassembled WGS sequence"/>
</dbReference>
<sequence length="468" mass="51764">MVPHGFVSFLPLFLTGAAEAAAENVLSSFNASSDNFYARKRSARCYASERRFLKCCCREPDAGFCWSGGRDFLRCCSGNLARCEGRRRPQLHAMAFGRVSEGTAILAHSVLRSFGTPLLLFGSHRDHEDLPYNGSFFYNDSSGQTELQGMAEFLIRKLLLTKELLDVLPPEDYVVYLDATDTLVQRGSRGDLLAAYAAVAERHVLDAARAGGPGWSVSREPVVFAGLQNCHPLQVWSDENLELSERNETLRNVAWSNSTRQRVYGLSGMGPILRGGEEVCACSKFSGSLPYIDSGAWMGRVAGARHLFGLVAGVAFSEKAWHCMEALNLLQAWFPGLLVVDTEAEIFWTADLQLAARNGYVPDTHTAVTMVKDATLRTLCTSGYWWGPDFQPAELKATGTTAFALHFAGPGKTNLARLCWARYTTEFDELITTQRWTLRDLDAGRTVWFSFDILSAWRLAAPHATIVK</sequence>
<evidence type="ECO:0000256" key="1">
    <source>
        <dbReference type="SAM" id="SignalP"/>
    </source>
</evidence>
<name>A0A813G6T7_POLGL</name>
<dbReference type="EMBL" id="CAJNNV010027838">
    <property type="protein sequence ID" value="CAE8621879.1"/>
    <property type="molecule type" value="Genomic_DNA"/>
</dbReference>
<dbReference type="AlphaFoldDB" id="A0A813G6T7"/>
<protein>
    <recommendedName>
        <fullName evidence="4">Protein xylosyltransferase</fullName>
    </recommendedName>
</protein>
<keyword evidence="1" id="KW-0732">Signal</keyword>
<feature type="signal peptide" evidence="1">
    <location>
        <begin position="1"/>
        <end position="22"/>
    </location>
</feature>
<keyword evidence="3" id="KW-1185">Reference proteome</keyword>
<accession>A0A813G6T7</accession>
<proteinExistence type="predicted"/>
<reference evidence="2" key="1">
    <citation type="submission" date="2021-02" db="EMBL/GenBank/DDBJ databases">
        <authorList>
            <person name="Dougan E. K."/>
            <person name="Rhodes N."/>
            <person name="Thang M."/>
            <person name="Chan C."/>
        </authorList>
    </citation>
    <scope>NUCLEOTIDE SEQUENCE</scope>
</reference>